<dbReference type="GeneID" id="20642410"/>
<gene>
    <name evidence="2" type="ORF">PHYSODRAFT_304393</name>
</gene>
<dbReference type="RefSeq" id="XP_009533290.1">
    <property type="nucleotide sequence ID" value="XM_009534995.1"/>
</dbReference>
<accession>G5A0K9</accession>
<proteinExistence type="predicted"/>
<keyword evidence="3" id="KW-1185">Reference proteome</keyword>
<dbReference type="KEGG" id="psoj:PHYSODRAFT_304393"/>
<feature type="transmembrane region" description="Helical" evidence="1">
    <location>
        <begin position="154"/>
        <end position="174"/>
    </location>
</feature>
<dbReference type="InParanoid" id="G5A0K9"/>
<evidence type="ECO:0000256" key="1">
    <source>
        <dbReference type="SAM" id="Phobius"/>
    </source>
</evidence>
<keyword evidence="1" id="KW-1133">Transmembrane helix</keyword>
<evidence type="ECO:0000313" key="3">
    <source>
        <dbReference type="Proteomes" id="UP000002640"/>
    </source>
</evidence>
<reference evidence="2 3" key="1">
    <citation type="journal article" date="2006" name="Science">
        <title>Phytophthora genome sequences uncover evolutionary origins and mechanisms of pathogenesis.</title>
        <authorList>
            <person name="Tyler B.M."/>
            <person name="Tripathy S."/>
            <person name="Zhang X."/>
            <person name="Dehal P."/>
            <person name="Jiang R.H."/>
            <person name="Aerts A."/>
            <person name="Arredondo F.D."/>
            <person name="Baxter L."/>
            <person name="Bensasson D."/>
            <person name="Beynon J.L."/>
            <person name="Chapman J."/>
            <person name="Damasceno C.M."/>
            <person name="Dorrance A.E."/>
            <person name="Dou D."/>
            <person name="Dickerman A.W."/>
            <person name="Dubchak I.L."/>
            <person name="Garbelotto M."/>
            <person name="Gijzen M."/>
            <person name="Gordon S.G."/>
            <person name="Govers F."/>
            <person name="Grunwald N.J."/>
            <person name="Huang W."/>
            <person name="Ivors K.L."/>
            <person name="Jones R.W."/>
            <person name="Kamoun S."/>
            <person name="Krampis K."/>
            <person name="Lamour K.H."/>
            <person name="Lee M.K."/>
            <person name="McDonald W.H."/>
            <person name="Medina M."/>
            <person name="Meijer H.J."/>
            <person name="Nordberg E.K."/>
            <person name="Maclean D.J."/>
            <person name="Ospina-Giraldo M.D."/>
            <person name="Morris P.F."/>
            <person name="Phuntumart V."/>
            <person name="Putnam N.H."/>
            <person name="Rash S."/>
            <person name="Rose J.K."/>
            <person name="Sakihama Y."/>
            <person name="Salamov A.A."/>
            <person name="Savidor A."/>
            <person name="Scheuring C.F."/>
            <person name="Smith B.M."/>
            <person name="Sobral B.W."/>
            <person name="Terry A."/>
            <person name="Torto-Alalibo T.A."/>
            <person name="Win J."/>
            <person name="Xu Z."/>
            <person name="Zhang H."/>
            <person name="Grigoriev I.V."/>
            <person name="Rokhsar D.S."/>
            <person name="Boore J.L."/>
        </authorList>
    </citation>
    <scope>NUCLEOTIDE SEQUENCE [LARGE SCALE GENOMIC DNA]</scope>
    <source>
        <strain evidence="2 3">P6497</strain>
    </source>
</reference>
<dbReference type="Proteomes" id="UP000002640">
    <property type="component" value="Unassembled WGS sequence"/>
</dbReference>
<dbReference type="AlphaFoldDB" id="G5A0K9"/>
<organism evidence="2 3">
    <name type="scientific">Phytophthora sojae (strain P6497)</name>
    <name type="common">Soybean stem and root rot agent</name>
    <name type="synonym">Phytophthora megasperma f. sp. glycines</name>
    <dbReference type="NCBI Taxonomy" id="1094619"/>
    <lineage>
        <taxon>Eukaryota</taxon>
        <taxon>Sar</taxon>
        <taxon>Stramenopiles</taxon>
        <taxon>Oomycota</taxon>
        <taxon>Peronosporomycetes</taxon>
        <taxon>Peronosporales</taxon>
        <taxon>Peronosporaceae</taxon>
        <taxon>Phytophthora</taxon>
    </lineage>
</organism>
<keyword evidence="1" id="KW-0472">Membrane</keyword>
<dbReference type="EMBL" id="JH159158">
    <property type="protein sequence ID" value="EGZ10545.1"/>
    <property type="molecule type" value="Genomic_DNA"/>
</dbReference>
<sequence length="175" mass="19450">MASTRVCCLRKQRIVVRVLGQAAQVEPRSRVGSAKQLDVAQEALDLHLNIADELVRRGQHRPVVRRHWAEEEVDQRRCLGSRTGPVEVNLPSRCCHAAKANGDLPFAPNLLELHARGCNCVENTSGRVDSQRGLRAFLAWSQLYLPPMGKVSKLRLDVGIFLAGAFSLPFFAIFV</sequence>
<evidence type="ECO:0000313" key="2">
    <source>
        <dbReference type="EMBL" id="EGZ10545.1"/>
    </source>
</evidence>
<protein>
    <submittedName>
        <fullName evidence="2">Uncharacterized protein</fullName>
    </submittedName>
</protein>
<name>G5A0K9_PHYSP</name>
<keyword evidence="1" id="KW-0812">Transmembrane</keyword>